<feature type="transmembrane region" description="Helical" evidence="1">
    <location>
        <begin position="143"/>
        <end position="163"/>
    </location>
</feature>
<keyword evidence="3" id="KW-1185">Reference proteome</keyword>
<dbReference type="AlphaFoldDB" id="A0A7T7CEN3"/>
<evidence type="ECO:0000313" key="3">
    <source>
        <dbReference type="Proteomes" id="UP000595349"/>
    </source>
</evidence>
<keyword evidence="1" id="KW-0472">Membrane</keyword>
<dbReference type="EMBL" id="CP054706">
    <property type="protein sequence ID" value="QQK79249.1"/>
    <property type="molecule type" value="Genomic_DNA"/>
</dbReference>
<keyword evidence="1" id="KW-1133">Transmembrane helix</keyword>
<organism evidence="2 3">
    <name type="scientific">Salicibibacter cibi</name>
    <dbReference type="NCBI Taxonomy" id="2743001"/>
    <lineage>
        <taxon>Bacteria</taxon>
        <taxon>Bacillati</taxon>
        <taxon>Bacillota</taxon>
        <taxon>Bacilli</taxon>
        <taxon>Bacillales</taxon>
        <taxon>Bacillaceae</taxon>
        <taxon>Salicibibacter</taxon>
    </lineage>
</organism>
<evidence type="ECO:0000256" key="1">
    <source>
        <dbReference type="SAM" id="Phobius"/>
    </source>
</evidence>
<dbReference type="RefSeq" id="WP_200088582.1">
    <property type="nucleotide sequence ID" value="NZ_CP054706.1"/>
</dbReference>
<reference evidence="2 3" key="1">
    <citation type="submission" date="2020-06" db="EMBL/GenBank/DDBJ databases">
        <title>Genomic analysis of Salicibibacter sp. NKC21-4.</title>
        <authorList>
            <person name="Oh Y.J."/>
        </authorList>
    </citation>
    <scope>NUCLEOTIDE SEQUENCE [LARGE SCALE GENOMIC DNA]</scope>
    <source>
        <strain evidence="2 3">NKC21-4</strain>
    </source>
</reference>
<feature type="transmembrane region" description="Helical" evidence="1">
    <location>
        <begin position="79"/>
        <end position="103"/>
    </location>
</feature>
<keyword evidence="1" id="KW-0812">Transmembrane</keyword>
<feature type="transmembrane region" description="Helical" evidence="1">
    <location>
        <begin position="175"/>
        <end position="200"/>
    </location>
</feature>
<dbReference type="KEGG" id="scib:HUG20_04655"/>
<accession>A0A7T7CEN3</accession>
<feature type="transmembrane region" description="Helical" evidence="1">
    <location>
        <begin position="206"/>
        <end position="225"/>
    </location>
</feature>
<dbReference type="Proteomes" id="UP000595349">
    <property type="component" value="Chromosome"/>
</dbReference>
<gene>
    <name evidence="2" type="ORF">HUG20_04655</name>
</gene>
<evidence type="ECO:0000313" key="2">
    <source>
        <dbReference type="EMBL" id="QQK79249.1"/>
    </source>
</evidence>
<sequence>MNYWKEEGIDVFVFIGSSCCRGLRGIVYVMDAVVFSKGQQAPPLYRMDFHNKYVHHQWNLRSSGLVQNLVRSVFDSRHFSFSLFLIFIAILSFSTAMYGLRVLKFKNHSGKHRQGLDWLIPATLLVSAVFMSIYGFILADSLLTWFPSLGVFLALSQMVYWWRQPRFRKSWVVEHLNGMLSCGIATITAFVVFGASRMFALDEAPIWLWFTPAIVITPLIFYFSVKEQRKWQKKNMDKPKAV</sequence>
<feature type="transmembrane region" description="Helical" evidence="1">
    <location>
        <begin position="115"/>
        <end position="137"/>
    </location>
</feature>
<name>A0A7T7CEN3_9BACI</name>
<proteinExistence type="predicted"/>
<protein>
    <submittedName>
        <fullName evidence="2">DUF2306 domain-containing protein</fullName>
    </submittedName>
</protein>